<gene>
    <name evidence="2" type="ORF">DFR85_10375</name>
</gene>
<name>A0A2U9IG09_9CREN</name>
<evidence type="ECO:0000313" key="2">
    <source>
        <dbReference type="EMBL" id="AWR94940.1"/>
    </source>
</evidence>
<feature type="transmembrane region" description="Helical" evidence="1">
    <location>
        <begin position="335"/>
        <end position="356"/>
    </location>
</feature>
<feature type="transmembrane region" description="Helical" evidence="1">
    <location>
        <begin position="40"/>
        <end position="60"/>
    </location>
</feature>
<evidence type="ECO:0008006" key="4">
    <source>
        <dbReference type="Google" id="ProtNLM"/>
    </source>
</evidence>
<keyword evidence="1" id="KW-0812">Transmembrane</keyword>
<feature type="transmembrane region" description="Helical" evidence="1">
    <location>
        <begin position="145"/>
        <end position="166"/>
    </location>
</feature>
<dbReference type="Proteomes" id="UP000248044">
    <property type="component" value="Chromosome"/>
</dbReference>
<dbReference type="OrthoDB" id="44242at2157"/>
<evidence type="ECO:0000313" key="3">
    <source>
        <dbReference type="Proteomes" id="UP000248044"/>
    </source>
</evidence>
<keyword evidence="1" id="KW-1133">Transmembrane helix</keyword>
<dbReference type="InterPro" id="IPR036259">
    <property type="entry name" value="MFS_trans_sf"/>
</dbReference>
<dbReference type="AlphaFoldDB" id="A0A2U9IG09"/>
<dbReference type="KEGG" id="abri:DFR85_10375"/>
<keyword evidence="3" id="KW-1185">Reference proteome</keyword>
<protein>
    <recommendedName>
        <fullName evidence="4">MFS transporter</fullName>
    </recommendedName>
</protein>
<dbReference type="EMBL" id="CP029289">
    <property type="protein sequence ID" value="AWR94940.1"/>
    <property type="molecule type" value="Genomic_DNA"/>
</dbReference>
<sequence>MLHQKQYVILFRSIFSLFVGFMSFAYIALMKVSGLESFQIGLILTLSMIVQLVSYIILIFFSIVRNIVITTILEILIGFFLLFFRNIYGFLLIAIIMGISNSIFSSVIIIQKDFIRKDYSTLMALTAILNIVGIGLFYLSSFENINIILSALILVLILNAIISFKIKYEEPKESLKDFYRNLKSIGKIIFPVKFFSTLRRTLITSYIPLILLSVFLTYSSQKISLYLALFQIPLFVFLYIGYKISNKLFLITSIIEFIMFLILSLFYSVSIFIFLSLILLANATAYLRAPASEEIMMRLLRFNTKLSALSQLIDVMFSSLASTFLAFLIKLDLYYVIFIVVGLASFSLNIIIYKLISYDKTK</sequence>
<evidence type="ECO:0000256" key="1">
    <source>
        <dbReference type="SAM" id="Phobius"/>
    </source>
</evidence>
<keyword evidence="1" id="KW-0472">Membrane</keyword>
<feature type="transmembrane region" description="Helical" evidence="1">
    <location>
        <begin position="223"/>
        <end position="241"/>
    </location>
</feature>
<feature type="transmembrane region" description="Helical" evidence="1">
    <location>
        <begin position="197"/>
        <end position="217"/>
    </location>
</feature>
<feature type="transmembrane region" description="Helical" evidence="1">
    <location>
        <begin position="308"/>
        <end position="329"/>
    </location>
</feature>
<dbReference type="SUPFAM" id="SSF103473">
    <property type="entry name" value="MFS general substrate transporter"/>
    <property type="match status" value="1"/>
</dbReference>
<feature type="transmembrane region" description="Helical" evidence="1">
    <location>
        <begin position="7"/>
        <end position="28"/>
    </location>
</feature>
<feature type="transmembrane region" description="Helical" evidence="1">
    <location>
        <begin position="122"/>
        <end position="139"/>
    </location>
</feature>
<accession>A0A2U9IG09</accession>
<reference evidence="2 3" key="1">
    <citation type="submission" date="2018-05" db="EMBL/GenBank/DDBJ databases">
        <title>Complete Genome Sequences of Extremely Thermoacidophilic, Metal-Mobilizing Type-Strain Members of the Archaeal Family Sulfolobaceae: Acidianus brierleyi DSM-1651T, Acidianus sulfidivorans DSM-18786T, Metallosphaera hakonensis DSM-7519T, and Metallosphaera prunae DSM-10039T.</title>
        <authorList>
            <person name="Counts J.A."/>
            <person name="Kelly R.M."/>
        </authorList>
    </citation>
    <scope>NUCLEOTIDE SEQUENCE [LARGE SCALE GENOMIC DNA]</scope>
    <source>
        <strain evidence="2 3">DSM 1651</strain>
    </source>
</reference>
<organism evidence="2 3">
    <name type="scientific">Acidianus brierleyi</name>
    <dbReference type="NCBI Taxonomy" id="41673"/>
    <lineage>
        <taxon>Archaea</taxon>
        <taxon>Thermoproteota</taxon>
        <taxon>Thermoprotei</taxon>
        <taxon>Sulfolobales</taxon>
        <taxon>Sulfolobaceae</taxon>
        <taxon>Acidianus</taxon>
    </lineage>
</organism>
<proteinExistence type="predicted"/>